<dbReference type="InterPro" id="IPR010876">
    <property type="entry name" value="C1orf43"/>
</dbReference>
<reference evidence="12 13" key="1">
    <citation type="submission" date="2024-05" db="EMBL/GenBank/DDBJ databases">
        <authorList>
            <person name="Wallberg A."/>
        </authorList>
    </citation>
    <scope>NUCLEOTIDE SEQUENCE [LARGE SCALE GENOMIC DNA]</scope>
</reference>
<evidence type="ECO:0000256" key="5">
    <source>
        <dbReference type="ARBA" id="ARBA00022692"/>
    </source>
</evidence>
<gene>
    <name evidence="12" type="ORF">MNOR_LOCUS37135</name>
</gene>
<dbReference type="GO" id="GO:0016020">
    <property type="term" value="C:membrane"/>
    <property type="evidence" value="ECO:0007669"/>
    <property type="project" value="UniProtKB-SubCell"/>
</dbReference>
<keyword evidence="5 11" id="KW-0812">Transmembrane</keyword>
<feature type="transmembrane region" description="Helical" evidence="11">
    <location>
        <begin position="6"/>
        <end position="26"/>
    </location>
</feature>
<evidence type="ECO:0000256" key="7">
    <source>
        <dbReference type="ARBA" id="ARBA00023034"/>
    </source>
</evidence>
<dbReference type="PANTHER" id="PTHR21425">
    <property type="entry name" value="NICE-3"/>
    <property type="match status" value="1"/>
</dbReference>
<evidence type="ECO:0000256" key="10">
    <source>
        <dbReference type="SAM" id="MobiDB-lite"/>
    </source>
</evidence>
<dbReference type="Proteomes" id="UP001497623">
    <property type="component" value="Unassembled WGS sequence"/>
</dbReference>
<name>A0AAV2SLL7_MEGNR</name>
<evidence type="ECO:0000256" key="11">
    <source>
        <dbReference type="SAM" id="Phobius"/>
    </source>
</evidence>
<dbReference type="Pfam" id="PF07406">
    <property type="entry name" value="NICE-3"/>
    <property type="match status" value="1"/>
</dbReference>
<evidence type="ECO:0000313" key="12">
    <source>
        <dbReference type="EMBL" id="CAL4196204.1"/>
    </source>
</evidence>
<accession>A0AAV2SLL7</accession>
<evidence type="ECO:0000256" key="3">
    <source>
        <dbReference type="ARBA" id="ARBA00004173"/>
    </source>
</evidence>
<evidence type="ECO:0000256" key="2">
    <source>
        <dbReference type="ARBA" id="ARBA00004167"/>
    </source>
</evidence>
<dbReference type="AlphaFoldDB" id="A0AAV2SLL7"/>
<dbReference type="EMBL" id="CAXKWB010072469">
    <property type="protein sequence ID" value="CAL4196204.1"/>
    <property type="molecule type" value="Genomic_DNA"/>
</dbReference>
<evidence type="ECO:0000256" key="4">
    <source>
        <dbReference type="ARBA" id="ARBA00004555"/>
    </source>
</evidence>
<evidence type="ECO:0000256" key="8">
    <source>
        <dbReference type="ARBA" id="ARBA00023128"/>
    </source>
</evidence>
<keyword evidence="8" id="KW-0496">Mitochondrion</keyword>
<evidence type="ECO:0000256" key="9">
    <source>
        <dbReference type="ARBA" id="ARBA00023136"/>
    </source>
</evidence>
<keyword evidence="13" id="KW-1185">Reference proteome</keyword>
<evidence type="ECO:0000313" key="13">
    <source>
        <dbReference type="Proteomes" id="UP001497623"/>
    </source>
</evidence>
<protein>
    <submittedName>
        <fullName evidence="12">Uncharacterized protein</fullName>
    </submittedName>
</protein>
<feature type="compositionally biased region" description="Basic and acidic residues" evidence="10">
    <location>
        <begin position="191"/>
        <end position="208"/>
    </location>
</feature>
<dbReference type="PANTHER" id="PTHR21425:SF2">
    <property type="entry name" value="PROTEIN C1ORF43"/>
    <property type="match status" value="1"/>
</dbReference>
<comment type="subcellular location">
    <subcellularLocation>
        <location evidence="4">Golgi apparatus</location>
    </subcellularLocation>
    <subcellularLocation>
        <location evidence="2">Membrane</location>
        <topology evidence="2">Single-pass membrane protein</topology>
    </subcellularLocation>
    <subcellularLocation>
        <location evidence="3">Mitochondrion</location>
    </subcellularLocation>
</comment>
<proteinExistence type="predicted"/>
<dbReference type="GO" id="GO:0005794">
    <property type="term" value="C:Golgi apparatus"/>
    <property type="evidence" value="ECO:0007669"/>
    <property type="project" value="UniProtKB-SubCell"/>
</dbReference>
<comment type="caution">
    <text evidence="12">The sequence shown here is derived from an EMBL/GenBank/DDBJ whole genome shotgun (WGS) entry which is preliminary data.</text>
</comment>
<comment type="function">
    <text evidence="1">General regulator of phagocytosis. Required to uptake Gram negative bacterium by macrophages.</text>
</comment>
<dbReference type="GO" id="GO:0005739">
    <property type="term" value="C:mitochondrion"/>
    <property type="evidence" value="ECO:0007669"/>
    <property type="project" value="UniProtKB-SubCell"/>
</dbReference>
<evidence type="ECO:0000256" key="6">
    <source>
        <dbReference type="ARBA" id="ARBA00022989"/>
    </source>
</evidence>
<evidence type="ECO:0000256" key="1">
    <source>
        <dbReference type="ARBA" id="ARBA00002620"/>
    </source>
</evidence>
<feature type="region of interest" description="Disordered" evidence="10">
    <location>
        <begin position="178"/>
        <end position="210"/>
    </location>
</feature>
<keyword evidence="6 11" id="KW-1133">Transmembrane helix</keyword>
<keyword evidence="7" id="KW-0333">Golgi apparatus</keyword>
<organism evidence="12 13">
    <name type="scientific">Meganyctiphanes norvegica</name>
    <name type="common">Northern krill</name>
    <name type="synonym">Thysanopoda norvegica</name>
    <dbReference type="NCBI Taxonomy" id="48144"/>
    <lineage>
        <taxon>Eukaryota</taxon>
        <taxon>Metazoa</taxon>
        <taxon>Ecdysozoa</taxon>
        <taxon>Arthropoda</taxon>
        <taxon>Crustacea</taxon>
        <taxon>Multicrustacea</taxon>
        <taxon>Malacostraca</taxon>
        <taxon>Eumalacostraca</taxon>
        <taxon>Eucarida</taxon>
        <taxon>Euphausiacea</taxon>
        <taxon>Euphausiidae</taxon>
        <taxon>Meganyctiphanes</taxon>
    </lineage>
</organism>
<feature type="non-terminal residue" evidence="12">
    <location>
        <position position="1"/>
    </location>
</feature>
<keyword evidence="9 11" id="KW-0472">Membrane</keyword>
<sequence length="240" mass="27496">GVMSLMLMALIVLVITMVVIIFKRHFSRIRDRSKRDPHIPGQEAKKALRREIDRRLDRVSDIFYEPKLLTPEIDNRASSDLPPYYFRMKAVDNMKYLEQELSCLEGVNGRTPRESHRAFLMGLTGSGCILAAVEQRIIHELCDYYDHARHHPTPFTASQYTPYHSLLLRILHCGRNGEKMSGRTTSSAKAPSDHDSAIDEPEHDHSGDDENLIITDSNMVLLHRPSTLKMKSEENFETPV</sequence>